<accession>A0A6J4RIT5</accession>
<evidence type="ECO:0000256" key="1">
    <source>
        <dbReference type="SAM" id="Phobius"/>
    </source>
</evidence>
<reference evidence="2" key="1">
    <citation type="submission" date="2020-02" db="EMBL/GenBank/DDBJ databases">
        <authorList>
            <person name="Meier V. D."/>
        </authorList>
    </citation>
    <scope>NUCLEOTIDE SEQUENCE</scope>
    <source>
        <strain evidence="2">AVDCRST_MAG25</strain>
    </source>
</reference>
<proteinExistence type="predicted"/>
<feature type="transmembrane region" description="Helical" evidence="1">
    <location>
        <begin position="61"/>
        <end position="84"/>
    </location>
</feature>
<keyword evidence="1" id="KW-1133">Transmembrane helix</keyword>
<gene>
    <name evidence="2" type="ORF">AVDCRST_MAG25-2303</name>
</gene>
<keyword evidence="1" id="KW-0812">Transmembrane</keyword>
<evidence type="ECO:0000313" key="2">
    <source>
        <dbReference type="EMBL" id="CAA9474568.1"/>
    </source>
</evidence>
<organism evidence="2">
    <name type="scientific">uncultured Rubrobacteraceae bacterium</name>
    <dbReference type="NCBI Taxonomy" id="349277"/>
    <lineage>
        <taxon>Bacteria</taxon>
        <taxon>Bacillati</taxon>
        <taxon>Actinomycetota</taxon>
        <taxon>Rubrobacteria</taxon>
        <taxon>Rubrobacterales</taxon>
        <taxon>Rubrobacteraceae</taxon>
        <taxon>environmental samples</taxon>
    </lineage>
</organism>
<protein>
    <submittedName>
        <fullName evidence="2">Uncharacterized protein</fullName>
    </submittedName>
</protein>
<keyword evidence="1" id="KW-0472">Membrane</keyword>
<dbReference type="AlphaFoldDB" id="A0A6J4RIT5"/>
<dbReference type="EMBL" id="CADCVI010000143">
    <property type="protein sequence ID" value="CAA9474568.1"/>
    <property type="molecule type" value="Genomic_DNA"/>
</dbReference>
<name>A0A6J4RIT5_9ACTN</name>
<sequence>MIKVAAISFVTCFFAILVVLAGSALAVSVLADAQGWNSFSLGQGPFKVLEFERNARGTETLFGAGIVTLAAAAGALNAGVALWLRGALLSKQH</sequence>